<accession>A0A1J4KVV9</accession>
<dbReference type="Proteomes" id="UP000179807">
    <property type="component" value="Unassembled WGS sequence"/>
</dbReference>
<dbReference type="VEuPathDB" id="TrichDB:TRFO_16220"/>
<feature type="region of interest" description="Disordered" evidence="2">
    <location>
        <begin position="335"/>
        <end position="423"/>
    </location>
</feature>
<dbReference type="AlphaFoldDB" id="A0A1J4KVV9"/>
<feature type="region of interest" description="Disordered" evidence="2">
    <location>
        <begin position="105"/>
        <end position="124"/>
    </location>
</feature>
<evidence type="ECO:0000313" key="6">
    <source>
        <dbReference type="Proteomes" id="UP000179807"/>
    </source>
</evidence>
<dbReference type="GO" id="GO:0061630">
    <property type="term" value="F:ubiquitin protein ligase activity"/>
    <property type="evidence" value="ECO:0007669"/>
    <property type="project" value="InterPro"/>
</dbReference>
<evidence type="ECO:0000259" key="3">
    <source>
        <dbReference type="PROSITE" id="PS50089"/>
    </source>
</evidence>
<dbReference type="InterPro" id="IPR007527">
    <property type="entry name" value="Znf_SWIM"/>
</dbReference>
<dbReference type="SMART" id="SM00184">
    <property type="entry name" value="RING"/>
    <property type="match status" value="1"/>
</dbReference>
<protein>
    <submittedName>
        <fullName evidence="5">SWIM zinc finger family protein</fullName>
    </submittedName>
</protein>
<dbReference type="InterPro" id="IPR001841">
    <property type="entry name" value="Znf_RING"/>
</dbReference>
<dbReference type="EMBL" id="MLAK01000502">
    <property type="protein sequence ID" value="OHT13653.1"/>
    <property type="molecule type" value="Genomic_DNA"/>
</dbReference>
<feature type="compositionally biased region" description="Polar residues" evidence="2">
    <location>
        <begin position="409"/>
        <end position="423"/>
    </location>
</feature>
<dbReference type="InterPro" id="IPR013083">
    <property type="entry name" value="Znf_RING/FYVE/PHD"/>
</dbReference>
<keyword evidence="6" id="KW-1185">Reference proteome</keyword>
<dbReference type="PANTHER" id="PTHR21540:SF3">
    <property type="entry name" value="E3 UBIQUITIN-PROTEIN LIGASE ZSWIM2"/>
    <property type="match status" value="1"/>
</dbReference>
<keyword evidence="1" id="KW-0862">Zinc</keyword>
<comment type="caution">
    <text evidence="5">The sequence shown here is derived from an EMBL/GenBank/DDBJ whole genome shotgun (WGS) entry which is preliminary data.</text>
</comment>
<dbReference type="PANTHER" id="PTHR21540">
    <property type="entry name" value="RING FINGER AND SWIM DOMAIN-CONTAINING PROTEIN 2"/>
    <property type="match status" value="1"/>
</dbReference>
<organism evidence="5 6">
    <name type="scientific">Tritrichomonas foetus</name>
    <dbReference type="NCBI Taxonomy" id="1144522"/>
    <lineage>
        <taxon>Eukaryota</taxon>
        <taxon>Metamonada</taxon>
        <taxon>Parabasalia</taxon>
        <taxon>Tritrichomonadida</taxon>
        <taxon>Tritrichomonadidae</taxon>
        <taxon>Tritrichomonas</taxon>
    </lineage>
</organism>
<dbReference type="Gene3D" id="3.30.40.10">
    <property type="entry name" value="Zinc/RING finger domain, C3HC4 (zinc finger)"/>
    <property type="match status" value="1"/>
</dbReference>
<evidence type="ECO:0000256" key="1">
    <source>
        <dbReference type="PROSITE-ProRule" id="PRU00175"/>
    </source>
</evidence>
<dbReference type="GO" id="GO:0008270">
    <property type="term" value="F:zinc ion binding"/>
    <property type="evidence" value="ECO:0007669"/>
    <property type="project" value="UniProtKB-KW"/>
</dbReference>
<dbReference type="RefSeq" id="XP_068366789.1">
    <property type="nucleotide sequence ID" value="XM_068498849.1"/>
</dbReference>
<dbReference type="GeneID" id="94833553"/>
<dbReference type="PROSITE" id="PS50089">
    <property type="entry name" value="ZF_RING_2"/>
    <property type="match status" value="1"/>
</dbReference>
<dbReference type="Pfam" id="PF13639">
    <property type="entry name" value="zf-RING_2"/>
    <property type="match status" value="1"/>
</dbReference>
<dbReference type="SUPFAM" id="SSF57850">
    <property type="entry name" value="RING/U-box"/>
    <property type="match status" value="1"/>
</dbReference>
<proteinExistence type="predicted"/>
<dbReference type="InterPro" id="IPR039903">
    <property type="entry name" value="Zswim2"/>
</dbReference>
<keyword evidence="1" id="KW-0479">Metal-binding</keyword>
<feature type="domain" description="SWIM-type" evidence="4">
    <location>
        <begin position="49"/>
        <end position="78"/>
    </location>
</feature>
<dbReference type="CDD" id="cd16494">
    <property type="entry name" value="RING-CH-C4HC3_ZSWM2"/>
    <property type="match status" value="1"/>
</dbReference>
<name>A0A1J4KVV9_9EUKA</name>
<gene>
    <name evidence="5" type="ORF">TRFO_16220</name>
</gene>
<dbReference type="PROSITE" id="PS50966">
    <property type="entry name" value="ZF_SWIM"/>
    <property type="match status" value="1"/>
</dbReference>
<sequence length="423" mass="48009">MRSAPYLPHPAFTTQEAIEEITRHEVTFAIEPRGPSKFRLKSMTSKEFWIVSIGSQQTCTCKDTEVCVHIIYIMMRYFGVPKDCDILWQKALTDHEIDIVLDGRVKRQSPPPKPQPLYKTKSGKSKVKRLPIGDEDVCPICYDDLKGCEKSKIAWCRLGCGGNFHRKCVKSWIDSQRNSGKEPLCPICRQRLDMLGINPPKKPPPNAPPPLTEAEIRELMNREITPDDYDLLLKLDQINCANHSHLHGGPMHNAQHRWPKVTRVNNGNTNNNNRIQAANRILRDPPDLQLNVTNVMQDTRQPVQRQIRRVTPGPSRRQQNQNVSPFFGEVTGNIMFDEHQQPPPPPPPLHQQNNQNPNRPTSGRLAPPDPQIRFPPVWHGGGAVSRTPVKRNVIPPKRPTHEHRGGPQINDSPQLLVSNFSLA</sequence>
<feature type="domain" description="RING-type" evidence="3">
    <location>
        <begin position="138"/>
        <end position="189"/>
    </location>
</feature>
<evidence type="ECO:0000256" key="2">
    <source>
        <dbReference type="SAM" id="MobiDB-lite"/>
    </source>
</evidence>
<feature type="compositionally biased region" description="Low complexity" evidence="2">
    <location>
        <begin position="350"/>
        <end position="360"/>
    </location>
</feature>
<reference evidence="5" key="1">
    <citation type="submission" date="2016-10" db="EMBL/GenBank/DDBJ databases">
        <authorList>
            <person name="Benchimol M."/>
            <person name="Almeida L.G."/>
            <person name="Vasconcelos A.T."/>
            <person name="Perreira-Neves A."/>
            <person name="Rosa I.A."/>
            <person name="Tasca T."/>
            <person name="Bogo M.R."/>
            <person name="de Souza W."/>
        </authorList>
    </citation>
    <scope>NUCLEOTIDE SEQUENCE [LARGE SCALE GENOMIC DNA]</scope>
    <source>
        <strain evidence="5">K</strain>
    </source>
</reference>
<evidence type="ECO:0000313" key="5">
    <source>
        <dbReference type="EMBL" id="OHT13653.1"/>
    </source>
</evidence>
<keyword evidence="1" id="KW-0863">Zinc-finger</keyword>
<dbReference type="OrthoDB" id="2122982at2759"/>
<evidence type="ECO:0000259" key="4">
    <source>
        <dbReference type="PROSITE" id="PS50966"/>
    </source>
</evidence>